<reference evidence="2" key="1">
    <citation type="submission" date="2020-02" db="EMBL/GenBank/DDBJ databases">
        <authorList>
            <person name="Meier V. D."/>
        </authorList>
    </citation>
    <scope>NUCLEOTIDE SEQUENCE</scope>
    <source>
        <strain evidence="2">AVDCRST_MAG18</strain>
    </source>
</reference>
<feature type="region of interest" description="Disordered" evidence="1">
    <location>
        <begin position="1"/>
        <end position="151"/>
    </location>
</feature>
<feature type="compositionally biased region" description="Basic and acidic residues" evidence="1">
    <location>
        <begin position="107"/>
        <end position="117"/>
    </location>
</feature>
<organism evidence="2">
    <name type="scientific">uncultured Thermomicrobiales bacterium</name>
    <dbReference type="NCBI Taxonomy" id="1645740"/>
    <lineage>
        <taxon>Bacteria</taxon>
        <taxon>Pseudomonadati</taxon>
        <taxon>Thermomicrobiota</taxon>
        <taxon>Thermomicrobia</taxon>
        <taxon>Thermomicrobiales</taxon>
        <taxon>environmental samples</taxon>
    </lineage>
</organism>
<evidence type="ECO:0000313" key="2">
    <source>
        <dbReference type="EMBL" id="CAA9562013.1"/>
    </source>
</evidence>
<protein>
    <submittedName>
        <fullName evidence="2">Uncharacterized protein</fullName>
    </submittedName>
</protein>
<dbReference type="EMBL" id="CADCWN010000087">
    <property type="protein sequence ID" value="CAA9562013.1"/>
    <property type="molecule type" value="Genomic_DNA"/>
</dbReference>
<feature type="compositionally biased region" description="Low complexity" evidence="1">
    <location>
        <begin position="46"/>
        <end position="56"/>
    </location>
</feature>
<proteinExistence type="predicted"/>
<sequence length="151" mass="16057">GHHVPRRPVGGAGEFEPPRSAQLARDDGRGRYPGGRREAARGGAAGDQAGAQGAARPRPDPQGVADRGREDRHDGPRARRIYDQPGGRTLPGERARRAGSQRRPARRPADPPGDRAVCRRRPRQSGAATPVAAPSGAQRPARVERQSVLAV</sequence>
<accession>A0A6J4V186</accession>
<gene>
    <name evidence="2" type="ORF">AVDCRST_MAG18-1165</name>
</gene>
<evidence type="ECO:0000256" key="1">
    <source>
        <dbReference type="SAM" id="MobiDB-lite"/>
    </source>
</evidence>
<feature type="non-terminal residue" evidence="2">
    <location>
        <position position="151"/>
    </location>
</feature>
<feature type="compositionally biased region" description="Basic and acidic residues" evidence="1">
    <location>
        <begin position="24"/>
        <end position="40"/>
    </location>
</feature>
<feature type="compositionally biased region" description="Basic and acidic residues" evidence="1">
    <location>
        <begin position="66"/>
        <end position="82"/>
    </location>
</feature>
<dbReference type="AlphaFoldDB" id="A0A6J4V186"/>
<name>A0A6J4V186_9BACT</name>
<feature type="compositionally biased region" description="Basic residues" evidence="1">
    <location>
        <begin position="97"/>
        <end position="106"/>
    </location>
</feature>
<feature type="non-terminal residue" evidence="2">
    <location>
        <position position="1"/>
    </location>
</feature>